<evidence type="ECO:0000256" key="5">
    <source>
        <dbReference type="ARBA" id="ARBA00022777"/>
    </source>
</evidence>
<dbReference type="OrthoDB" id="9794577at2"/>
<dbReference type="GO" id="GO:0005886">
    <property type="term" value="C:plasma membrane"/>
    <property type="evidence" value="ECO:0007669"/>
    <property type="project" value="TreeGrafter"/>
</dbReference>
<dbReference type="GO" id="GO:0042802">
    <property type="term" value="F:identical protein binding"/>
    <property type="evidence" value="ECO:0007669"/>
    <property type="project" value="UniProtKB-ARBA"/>
</dbReference>
<reference evidence="11 13" key="2">
    <citation type="submission" date="2016-10" db="EMBL/GenBank/DDBJ databases">
        <authorList>
            <person name="de Groot N.N."/>
        </authorList>
    </citation>
    <scope>NUCLEOTIDE SEQUENCE [LARGE SCALE GENOMIC DNA]</scope>
    <source>
        <strain evidence="11 13">DSM 2895</strain>
    </source>
</reference>
<keyword evidence="6" id="KW-0067">ATP-binding</keyword>
<dbReference type="InterPro" id="IPR005702">
    <property type="entry name" value="Wzc-like_C"/>
</dbReference>
<dbReference type="Proteomes" id="UP000037269">
    <property type="component" value="Unassembled WGS sequence"/>
</dbReference>
<dbReference type="EC" id="2.7.10.2" evidence="2"/>
<evidence type="ECO:0000313" key="13">
    <source>
        <dbReference type="Proteomes" id="UP000182836"/>
    </source>
</evidence>
<comment type="catalytic activity">
    <reaction evidence="8">
        <text>L-tyrosyl-[protein] + ATP = O-phospho-L-tyrosyl-[protein] + ADP + H(+)</text>
        <dbReference type="Rhea" id="RHEA:10596"/>
        <dbReference type="Rhea" id="RHEA-COMP:10136"/>
        <dbReference type="Rhea" id="RHEA-COMP:20101"/>
        <dbReference type="ChEBI" id="CHEBI:15378"/>
        <dbReference type="ChEBI" id="CHEBI:30616"/>
        <dbReference type="ChEBI" id="CHEBI:46858"/>
        <dbReference type="ChEBI" id="CHEBI:61978"/>
        <dbReference type="ChEBI" id="CHEBI:456216"/>
        <dbReference type="EC" id="2.7.10.2"/>
    </reaction>
</comment>
<name>A0A0D1UZ47_ANEMI</name>
<accession>A0A0D1UZ47</accession>
<evidence type="ECO:0000313" key="11">
    <source>
        <dbReference type="EMBL" id="SDI45640.1"/>
    </source>
</evidence>
<organism evidence="10 12">
    <name type="scientific">Aneurinibacillus migulanus</name>
    <name type="common">Bacillus migulanus</name>
    <dbReference type="NCBI Taxonomy" id="47500"/>
    <lineage>
        <taxon>Bacteria</taxon>
        <taxon>Bacillati</taxon>
        <taxon>Bacillota</taxon>
        <taxon>Bacilli</taxon>
        <taxon>Bacillales</taxon>
        <taxon>Paenibacillaceae</taxon>
        <taxon>Aneurinibacillus group</taxon>
        <taxon>Aneurinibacillus</taxon>
    </lineage>
</organism>
<feature type="domain" description="AAA" evidence="9">
    <location>
        <begin position="56"/>
        <end position="174"/>
    </location>
</feature>
<dbReference type="PATRIC" id="fig|47500.12.peg.5999"/>
<keyword evidence="5" id="KW-0418">Kinase</keyword>
<dbReference type="FunFam" id="3.40.50.300:FF:000527">
    <property type="entry name" value="Tyrosine-protein kinase etk"/>
    <property type="match status" value="1"/>
</dbReference>
<evidence type="ECO:0000256" key="4">
    <source>
        <dbReference type="ARBA" id="ARBA00022741"/>
    </source>
</evidence>
<dbReference type="AlphaFoldDB" id="A0A0D1UZ47"/>
<gene>
    <name evidence="10" type="ORF">AF333_02555</name>
    <name evidence="11" type="ORF">SAMN04487909_10480</name>
</gene>
<dbReference type="EMBL" id="FNED01000004">
    <property type="protein sequence ID" value="SDI45640.1"/>
    <property type="molecule type" value="Genomic_DNA"/>
</dbReference>
<proteinExistence type="inferred from homology"/>
<dbReference type="NCBIfam" id="TIGR01007">
    <property type="entry name" value="eps_fam"/>
    <property type="match status" value="1"/>
</dbReference>
<dbReference type="Proteomes" id="UP000182836">
    <property type="component" value="Unassembled WGS sequence"/>
</dbReference>
<keyword evidence="3" id="KW-0808">Transferase</keyword>
<keyword evidence="4" id="KW-0547">Nucleotide-binding</keyword>
<evidence type="ECO:0000259" key="9">
    <source>
        <dbReference type="Pfam" id="PF13614"/>
    </source>
</evidence>
<dbReference type="GO" id="GO:0005524">
    <property type="term" value="F:ATP binding"/>
    <property type="evidence" value="ECO:0007669"/>
    <property type="project" value="UniProtKB-KW"/>
</dbReference>
<dbReference type="STRING" id="47500.AF333_02555"/>
<evidence type="ECO:0000256" key="7">
    <source>
        <dbReference type="ARBA" id="ARBA00023137"/>
    </source>
</evidence>
<keyword evidence="7" id="KW-0829">Tyrosine-protein kinase</keyword>
<evidence type="ECO:0000313" key="12">
    <source>
        <dbReference type="Proteomes" id="UP000037269"/>
    </source>
</evidence>
<reference evidence="10 12" key="1">
    <citation type="submission" date="2015-07" db="EMBL/GenBank/DDBJ databases">
        <title>Fjat-14205 dsm 2895.</title>
        <authorList>
            <person name="Liu B."/>
            <person name="Wang J."/>
            <person name="Zhu Y."/>
            <person name="Liu G."/>
            <person name="Chen Q."/>
            <person name="Chen Z."/>
            <person name="Lan J."/>
            <person name="Che J."/>
            <person name="Ge C."/>
            <person name="Shi H."/>
            <person name="Pan Z."/>
            <person name="Liu X."/>
        </authorList>
    </citation>
    <scope>NUCLEOTIDE SEQUENCE [LARGE SCALE GENOMIC DNA]</scope>
    <source>
        <strain evidence="10 12">DSM 2895</strain>
    </source>
</reference>
<protein>
    <recommendedName>
        <fullName evidence="2">non-specific protein-tyrosine kinase</fullName>
        <ecNumber evidence="2">2.7.10.2</ecNumber>
    </recommendedName>
</protein>
<sequence>MSTVKAVNKRYEKLITHWDPKSPVSEAYRTLRTNIQFAGIDEEVKTILVTSTAPEEGKSTTSANLAVVMAQAGKRTLYIDADLRKPTSHKTFYLPNRHGLTNYLAGQIPLESTVQETGIENLCVMTAGPIPPNPAELLGSKKMRAAMEELQEHFEAIILDTPPTLAVADSTILARLVDGCILVVNSGKTNRDMAKRAKRQLESTNARLLGVVLNNKKMKKNDDYYYYQK</sequence>
<evidence type="ECO:0000256" key="3">
    <source>
        <dbReference type="ARBA" id="ARBA00022679"/>
    </source>
</evidence>
<dbReference type="GeneID" id="42304094"/>
<dbReference type="GO" id="GO:0004715">
    <property type="term" value="F:non-membrane spanning protein tyrosine kinase activity"/>
    <property type="evidence" value="ECO:0007669"/>
    <property type="project" value="UniProtKB-EC"/>
</dbReference>
<dbReference type="RefSeq" id="WP_043067586.1">
    <property type="nucleotide sequence ID" value="NZ_BJOA01000123.1"/>
</dbReference>
<evidence type="ECO:0000313" key="10">
    <source>
        <dbReference type="EMBL" id="KON94540.1"/>
    </source>
</evidence>
<dbReference type="SUPFAM" id="SSF52540">
    <property type="entry name" value="P-loop containing nucleoside triphosphate hydrolases"/>
    <property type="match status" value="1"/>
</dbReference>
<dbReference type="InterPro" id="IPR027417">
    <property type="entry name" value="P-loop_NTPase"/>
</dbReference>
<keyword evidence="12" id="KW-1185">Reference proteome</keyword>
<dbReference type="EMBL" id="LGUG01000004">
    <property type="protein sequence ID" value="KON94540.1"/>
    <property type="molecule type" value="Genomic_DNA"/>
</dbReference>
<dbReference type="Pfam" id="PF13614">
    <property type="entry name" value="AAA_31"/>
    <property type="match status" value="1"/>
</dbReference>
<dbReference type="CDD" id="cd05387">
    <property type="entry name" value="BY-kinase"/>
    <property type="match status" value="1"/>
</dbReference>
<dbReference type="PANTHER" id="PTHR32309:SF13">
    <property type="entry name" value="FERRIC ENTEROBACTIN TRANSPORT PROTEIN FEPE"/>
    <property type="match status" value="1"/>
</dbReference>
<evidence type="ECO:0000256" key="1">
    <source>
        <dbReference type="ARBA" id="ARBA00007316"/>
    </source>
</evidence>
<dbReference type="PANTHER" id="PTHR32309">
    <property type="entry name" value="TYROSINE-PROTEIN KINASE"/>
    <property type="match status" value="1"/>
</dbReference>
<comment type="similarity">
    <text evidence="1">Belongs to the CpsD/CapB family.</text>
</comment>
<dbReference type="InterPro" id="IPR025669">
    <property type="entry name" value="AAA_dom"/>
</dbReference>
<evidence type="ECO:0000256" key="6">
    <source>
        <dbReference type="ARBA" id="ARBA00022840"/>
    </source>
</evidence>
<evidence type="ECO:0000256" key="8">
    <source>
        <dbReference type="ARBA" id="ARBA00051245"/>
    </source>
</evidence>
<dbReference type="InterPro" id="IPR050445">
    <property type="entry name" value="Bact_polysacc_biosynth/exp"/>
</dbReference>
<dbReference type="Gene3D" id="3.40.50.300">
    <property type="entry name" value="P-loop containing nucleotide triphosphate hydrolases"/>
    <property type="match status" value="1"/>
</dbReference>
<evidence type="ECO:0000256" key="2">
    <source>
        <dbReference type="ARBA" id="ARBA00011903"/>
    </source>
</evidence>